<gene>
    <name evidence="1" type="ORF">G5C51_38540</name>
</gene>
<name>A0A6G4UC15_9ACTN</name>
<accession>A0A6G4UC15</accession>
<comment type="caution">
    <text evidence="1">The sequence shown here is derived from an EMBL/GenBank/DDBJ whole genome shotgun (WGS) entry which is preliminary data.</text>
</comment>
<sequence length="76" mass="8292">MEARRRNQPGTDLCARRQAVTQVECYLPDTHYPLPHRALDGTVWHDALCHGCHGSGWAEDAICGVCNGGGFALLES</sequence>
<protein>
    <submittedName>
        <fullName evidence="1">Uncharacterized protein</fullName>
    </submittedName>
</protein>
<dbReference type="RefSeq" id="WP_165245004.1">
    <property type="nucleotide sequence ID" value="NZ_JAAKZV010000339.1"/>
</dbReference>
<dbReference type="Proteomes" id="UP000481583">
    <property type="component" value="Unassembled WGS sequence"/>
</dbReference>
<reference evidence="1 2" key="1">
    <citation type="submission" date="2020-02" db="EMBL/GenBank/DDBJ databases">
        <title>Whole-genome analyses of novel actinobacteria.</title>
        <authorList>
            <person name="Sahin N."/>
        </authorList>
    </citation>
    <scope>NUCLEOTIDE SEQUENCE [LARGE SCALE GENOMIC DNA]</scope>
    <source>
        <strain evidence="1 2">A7024</strain>
    </source>
</reference>
<dbReference type="AlphaFoldDB" id="A0A6G4UC15"/>
<proteinExistence type="predicted"/>
<dbReference type="EMBL" id="JAAKZV010000339">
    <property type="protein sequence ID" value="NGN69775.1"/>
    <property type="molecule type" value="Genomic_DNA"/>
</dbReference>
<evidence type="ECO:0000313" key="1">
    <source>
        <dbReference type="EMBL" id="NGN69775.1"/>
    </source>
</evidence>
<evidence type="ECO:0000313" key="2">
    <source>
        <dbReference type="Proteomes" id="UP000481583"/>
    </source>
</evidence>
<keyword evidence="2" id="KW-1185">Reference proteome</keyword>
<organism evidence="1 2">
    <name type="scientific">Streptomyces coryli</name>
    <dbReference type="NCBI Taxonomy" id="1128680"/>
    <lineage>
        <taxon>Bacteria</taxon>
        <taxon>Bacillati</taxon>
        <taxon>Actinomycetota</taxon>
        <taxon>Actinomycetes</taxon>
        <taxon>Kitasatosporales</taxon>
        <taxon>Streptomycetaceae</taxon>
        <taxon>Streptomyces</taxon>
    </lineage>
</organism>